<dbReference type="InterPro" id="IPR023828">
    <property type="entry name" value="Peptidase_S8_Ser-AS"/>
</dbReference>
<keyword evidence="2 5" id="KW-0645">Protease</keyword>
<dbReference type="OrthoDB" id="9798386at2"/>
<dbReference type="InterPro" id="IPR023827">
    <property type="entry name" value="Peptidase_S8_Asp-AS"/>
</dbReference>
<dbReference type="AlphaFoldDB" id="A0A1M6NN57"/>
<feature type="active site" description="Charge relay system" evidence="5">
    <location>
        <position position="31"/>
    </location>
</feature>
<evidence type="ECO:0000256" key="2">
    <source>
        <dbReference type="ARBA" id="ARBA00022670"/>
    </source>
</evidence>
<keyword evidence="4 5" id="KW-0720">Serine protease</keyword>
<dbReference type="EMBL" id="FQZY01000024">
    <property type="protein sequence ID" value="SHJ97123.1"/>
    <property type="molecule type" value="Genomic_DNA"/>
</dbReference>
<proteinExistence type="inferred from homology"/>
<sequence>MKQVKETISYDCREIVEEKHLGRGVRVAVMDTGICEHPDLTGQIFLFGDFINRRKVLYDDNGHGTHVAGILAGDGRLSGGRFAGIAPEAELLILKVLDSEGNGSIRNLIMGIQWLLENYKKYDIRIVNISVGSRKDINKSGADILVKAVERLWDAGLVVVASAGNYGPEKGSIAVPGVSKKIITVGSVEEIWSADYSGRGPTEECVVKPDVLAPGTHIISCSGRFDRSGKRPYIAKSGTSMATPIVSGAVACLLSKYPDMSNVEVKMRLRETIGKEKLLNVAKFMSA</sequence>
<dbReference type="PANTHER" id="PTHR43806">
    <property type="entry name" value="PEPTIDASE S8"/>
    <property type="match status" value="1"/>
</dbReference>
<dbReference type="InterPro" id="IPR050131">
    <property type="entry name" value="Peptidase_S8_subtilisin-like"/>
</dbReference>
<keyword evidence="3 5" id="KW-0378">Hydrolase</keyword>
<reference evidence="8 9" key="1">
    <citation type="submission" date="2016-11" db="EMBL/GenBank/DDBJ databases">
        <authorList>
            <person name="Jaros S."/>
            <person name="Januszkiewicz K."/>
            <person name="Wedrychowicz H."/>
        </authorList>
    </citation>
    <scope>NUCLEOTIDE SEQUENCE [LARGE SCALE GENOMIC DNA]</scope>
    <source>
        <strain evidence="8 9">DSM 15480</strain>
    </source>
</reference>
<dbReference type="PRINTS" id="PR00723">
    <property type="entry name" value="SUBTILISIN"/>
</dbReference>
<dbReference type="Proteomes" id="UP000184301">
    <property type="component" value="Unassembled WGS sequence"/>
</dbReference>
<dbReference type="InterPro" id="IPR000209">
    <property type="entry name" value="Peptidase_S8/S53_dom"/>
</dbReference>
<dbReference type="PROSITE" id="PS00137">
    <property type="entry name" value="SUBTILASE_HIS"/>
    <property type="match status" value="1"/>
</dbReference>
<evidence type="ECO:0000256" key="6">
    <source>
        <dbReference type="RuleBase" id="RU003355"/>
    </source>
</evidence>
<evidence type="ECO:0000313" key="8">
    <source>
        <dbReference type="EMBL" id="SHJ97123.1"/>
    </source>
</evidence>
<dbReference type="PROSITE" id="PS00136">
    <property type="entry name" value="SUBTILASE_ASP"/>
    <property type="match status" value="1"/>
</dbReference>
<keyword evidence="9" id="KW-1185">Reference proteome</keyword>
<dbReference type="InterPro" id="IPR036852">
    <property type="entry name" value="Peptidase_S8/S53_dom_sf"/>
</dbReference>
<organism evidence="8 9">
    <name type="scientific">Hespellia stercorisuis DSM 15480</name>
    <dbReference type="NCBI Taxonomy" id="1121950"/>
    <lineage>
        <taxon>Bacteria</taxon>
        <taxon>Bacillati</taxon>
        <taxon>Bacillota</taxon>
        <taxon>Clostridia</taxon>
        <taxon>Lachnospirales</taxon>
        <taxon>Lachnospiraceae</taxon>
        <taxon>Hespellia</taxon>
    </lineage>
</organism>
<evidence type="ECO:0000256" key="5">
    <source>
        <dbReference type="PROSITE-ProRule" id="PRU01240"/>
    </source>
</evidence>
<dbReference type="InterPro" id="IPR022398">
    <property type="entry name" value="Peptidase_S8_His-AS"/>
</dbReference>
<evidence type="ECO:0000259" key="7">
    <source>
        <dbReference type="Pfam" id="PF00082"/>
    </source>
</evidence>
<name>A0A1M6NN57_9FIRM</name>
<evidence type="ECO:0000256" key="4">
    <source>
        <dbReference type="ARBA" id="ARBA00022825"/>
    </source>
</evidence>
<evidence type="ECO:0000256" key="3">
    <source>
        <dbReference type="ARBA" id="ARBA00022801"/>
    </source>
</evidence>
<feature type="domain" description="Peptidase S8/S53" evidence="7">
    <location>
        <begin position="22"/>
        <end position="273"/>
    </location>
</feature>
<dbReference type="PANTHER" id="PTHR43806:SF65">
    <property type="entry name" value="SERINE PROTEASE APRX"/>
    <property type="match status" value="1"/>
</dbReference>
<dbReference type="RefSeq" id="WP_073109015.1">
    <property type="nucleotide sequence ID" value="NZ_FQZY01000024.1"/>
</dbReference>
<accession>A0A1M6NN57</accession>
<gene>
    <name evidence="8" type="ORF">SAMN02745243_01853</name>
</gene>
<dbReference type="Pfam" id="PF00082">
    <property type="entry name" value="Peptidase_S8"/>
    <property type="match status" value="1"/>
</dbReference>
<dbReference type="PROSITE" id="PS00138">
    <property type="entry name" value="SUBTILASE_SER"/>
    <property type="match status" value="1"/>
</dbReference>
<dbReference type="GO" id="GO:0006508">
    <property type="term" value="P:proteolysis"/>
    <property type="evidence" value="ECO:0007669"/>
    <property type="project" value="UniProtKB-KW"/>
</dbReference>
<comment type="similarity">
    <text evidence="1 5 6">Belongs to the peptidase S8 family.</text>
</comment>
<feature type="active site" description="Charge relay system" evidence="5">
    <location>
        <position position="63"/>
    </location>
</feature>
<dbReference type="CDD" id="cd07487">
    <property type="entry name" value="Peptidases_S8_1"/>
    <property type="match status" value="1"/>
</dbReference>
<dbReference type="InterPro" id="IPR015500">
    <property type="entry name" value="Peptidase_S8_subtilisin-rel"/>
</dbReference>
<protein>
    <submittedName>
        <fullName evidence="8">Serine protease AprX</fullName>
    </submittedName>
</protein>
<dbReference type="STRING" id="1121950.SAMN02745243_01853"/>
<dbReference type="GO" id="GO:0004252">
    <property type="term" value="F:serine-type endopeptidase activity"/>
    <property type="evidence" value="ECO:0007669"/>
    <property type="project" value="UniProtKB-UniRule"/>
</dbReference>
<dbReference type="SUPFAM" id="SSF52743">
    <property type="entry name" value="Subtilisin-like"/>
    <property type="match status" value="1"/>
</dbReference>
<evidence type="ECO:0000256" key="1">
    <source>
        <dbReference type="ARBA" id="ARBA00011073"/>
    </source>
</evidence>
<dbReference type="Gene3D" id="3.40.50.200">
    <property type="entry name" value="Peptidase S8/S53 domain"/>
    <property type="match status" value="1"/>
</dbReference>
<evidence type="ECO:0000313" key="9">
    <source>
        <dbReference type="Proteomes" id="UP000184301"/>
    </source>
</evidence>
<feature type="active site" description="Charge relay system" evidence="5">
    <location>
        <position position="240"/>
    </location>
</feature>
<dbReference type="PROSITE" id="PS51892">
    <property type="entry name" value="SUBTILASE"/>
    <property type="match status" value="1"/>
</dbReference>